<dbReference type="EMBL" id="CP009517">
    <property type="protein sequence ID" value="AKB81092.1"/>
    <property type="molecule type" value="Genomic_DNA"/>
</dbReference>
<dbReference type="PANTHER" id="PTHR36842">
    <property type="entry name" value="PROTEIN TOLB HOMOLOG"/>
    <property type="match status" value="1"/>
</dbReference>
<dbReference type="HOGENOM" id="CLU_306671_0_0_2"/>
<dbReference type="InterPro" id="IPR035986">
    <property type="entry name" value="PKD_dom_sf"/>
</dbReference>
<dbReference type="InterPro" id="IPR000601">
    <property type="entry name" value="PKD_dom"/>
</dbReference>
<dbReference type="NCBIfam" id="TIGR04275">
    <property type="entry name" value="beta_prop_Msarc"/>
    <property type="match status" value="6"/>
</dbReference>
<dbReference type="InterPro" id="IPR013783">
    <property type="entry name" value="Ig-like_fold"/>
</dbReference>
<dbReference type="NCBIfam" id="TIGR03804">
    <property type="entry name" value="para_beta_helix"/>
    <property type="match status" value="1"/>
</dbReference>
<dbReference type="Pfam" id="PF05048">
    <property type="entry name" value="NosD"/>
    <property type="match status" value="1"/>
</dbReference>
<dbReference type="PATRIC" id="fig|1434107.4.peg.687"/>
<evidence type="ECO:0000313" key="3">
    <source>
        <dbReference type="Proteomes" id="UP000033066"/>
    </source>
</evidence>
<dbReference type="InterPro" id="IPR011050">
    <property type="entry name" value="Pectin_lyase_fold/virulence"/>
</dbReference>
<dbReference type="Gene3D" id="2.120.10.30">
    <property type="entry name" value="TolB, C-terminal domain"/>
    <property type="match status" value="1"/>
</dbReference>
<sequence length="965" mass="106305">MWVNKLIVFLLVAVFLITSVQNSAFAREIVVDANNSSADFRSIQEAVNNSSSGDVILIYPGFYNESVDIGVQNISILSESENPEDTTVRAFKLGENNITVSGFSVQESLTLQGYILPIGYNSHYPIENCTIKSNILESDIYADECYNSTIEKNVIVNGGIGVSSFDYHPGSSFTVSDNLIVEGNINVHQGPNDCILLNNTLLNGSIRLTECADQKVLGNYISNSPDSGINLWESSGSEIEDNTIVNCSKGIVMEYRSQQNTINNNTLIGTDRGISVEGISGGDLISNNKISSSNIGILLSGSSLFGDPAGENSLLNNTISNNNIGILFEGYSSDNIVTNNKVELNRQCGIYINNLGCGAQYGATNQFYNNMFNNTVNFFNDTSNYKNDYTSIYTGNSYTAEPIDNVTGVIPISLNTTKTSGTNIVGGPYLGGNYWAKPDGTGFSQICADSDGNGIGDLPYSITDNDTDYFPLVSASRSQESIIPIANFTTNITHTLVPLAVQFTDLSQNAVAWSWDFDSNGIPDSINQNPIHTYTALGTYIINLTVSNGKEISSKSLKMNVQEAKVPPVADFSTNVTGGRVSLSVKFTDFSKNATAVIWDFNNDGIPDSTERNPVYVYTYPGNYTVNLTVNNTKGMDSKSSTVTVSPAQRLKGKLVLTEYQITTSKSDETQPAIYEDRIVWQSNNHNDNYTLHLYNISTSSETQIASSNISEFCPVIYNDRVVLREYGKIYLLNLSTSTKTLVSNQLGIYLAIYGDKIVWQGECNGICVYMYDISSSKQIRLTDNRSISYLPAIHENRIVWESRLNINESSKIFMYDLSTERVTQVITDKSNQERPAVYGDRIVWEDYRNGNLNIYMYDLSTAKEIQITTSGSSHDPAIYGDRIVWQDDRNDKEYIENSDIYMYDLSTKKETQITTSGLASSPVIYGDKIVWEDRRNGKADIYMCIISEQGKGSPDAGFSASPVS</sequence>
<dbReference type="InterPro" id="IPR006626">
    <property type="entry name" value="PbH1"/>
</dbReference>
<dbReference type="SMART" id="SM00710">
    <property type="entry name" value="PbH1"/>
    <property type="match status" value="8"/>
</dbReference>
<dbReference type="InterPro" id="IPR022409">
    <property type="entry name" value="PKD/Chitinase_dom"/>
</dbReference>
<dbReference type="InterPro" id="IPR011042">
    <property type="entry name" value="6-blade_b-propeller_TolB-like"/>
</dbReference>
<dbReference type="InterPro" id="IPR027618">
    <property type="entry name" value="Beta_prop_Msarc"/>
</dbReference>
<dbReference type="InterPro" id="IPR007742">
    <property type="entry name" value="NosD_dom"/>
</dbReference>
<accession>A0A0E3SJW4</accession>
<dbReference type="Gene3D" id="2.160.20.10">
    <property type="entry name" value="Single-stranded right-handed beta-helix, Pectin lyase-like"/>
    <property type="match status" value="2"/>
</dbReference>
<protein>
    <submittedName>
        <fullName evidence="2">Cell surface protein</fullName>
    </submittedName>
</protein>
<dbReference type="SUPFAM" id="SSF49299">
    <property type="entry name" value="PKD domain"/>
    <property type="match status" value="2"/>
</dbReference>
<dbReference type="GeneID" id="24787984"/>
<proteinExistence type="predicted"/>
<dbReference type="InterPro" id="IPR022441">
    <property type="entry name" value="Para_beta_helix_rpt-2"/>
</dbReference>
<dbReference type="InterPro" id="IPR012334">
    <property type="entry name" value="Pectin_lyas_fold"/>
</dbReference>
<evidence type="ECO:0000259" key="1">
    <source>
        <dbReference type="PROSITE" id="PS50093"/>
    </source>
</evidence>
<dbReference type="STRING" id="1434107.MSBR3_0514"/>
<dbReference type="Pfam" id="PF18911">
    <property type="entry name" value="PKD_4"/>
    <property type="match status" value="2"/>
</dbReference>
<dbReference type="FunFam" id="2.60.40.10:FF:000270">
    <property type="entry name" value="Cell surface protein"/>
    <property type="match status" value="2"/>
</dbReference>
<dbReference type="RefSeq" id="WP_052723245.1">
    <property type="nucleotide sequence ID" value="NZ_CP009517.1"/>
</dbReference>
<dbReference type="PANTHER" id="PTHR36842:SF1">
    <property type="entry name" value="PROTEIN TOLB"/>
    <property type="match status" value="1"/>
</dbReference>
<gene>
    <name evidence="2" type="ORF">MSBR3_0514</name>
</gene>
<dbReference type="Gene3D" id="2.60.40.10">
    <property type="entry name" value="Immunoglobulins"/>
    <property type="match status" value="2"/>
</dbReference>
<reference evidence="2" key="1">
    <citation type="submission" date="2014-07" db="EMBL/GenBank/DDBJ databases">
        <title>Methanogenic archaea and the global carbon cycle.</title>
        <authorList>
            <person name="Henriksen J.R."/>
            <person name="Luke J."/>
            <person name="Reinhart S."/>
            <person name="Benedict M.N."/>
            <person name="Youngblut N.D."/>
            <person name="Metcalf M.E."/>
            <person name="Whitaker R.J."/>
            <person name="Metcalf W.W."/>
        </authorList>
    </citation>
    <scope>NUCLEOTIDE SEQUENCE [LARGE SCALE GENOMIC DNA]</scope>
    <source>
        <strain evidence="2">3</strain>
    </source>
</reference>
<dbReference type="SUPFAM" id="SSF69304">
    <property type="entry name" value="Tricorn protease N-terminal domain"/>
    <property type="match status" value="2"/>
</dbReference>
<organism evidence="2 3">
    <name type="scientific">Methanosarcina barkeri 3</name>
    <dbReference type="NCBI Taxonomy" id="1434107"/>
    <lineage>
        <taxon>Archaea</taxon>
        <taxon>Methanobacteriati</taxon>
        <taxon>Methanobacteriota</taxon>
        <taxon>Stenosarchaea group</taxon>
        <taxon>Methanomicrobia</taxon>
        <taxon>Methanosarcinales</taxon>
        <taxon>Methanosarcinaceae</taxon>
        <taxon>Methanosarcina</taxon>
    </lineage>
</organism>
<name>A0A0E3SJW4_METBA</name>
<feature type="domain" description="PKD" evidence="1">
    <location>
        <begin position="507"/>
        <end position="548"/>
    </location>
</feature>
<dbReference type="Proteomes" id="UP000033066">
    <property type="component" value="Chromosome"/>
</dbReference>
<dbReference type="SMART" id="SM00089">
    <property type="entry name" value="PKD"/>
    <property type="match status" value="2"/>
</dbReference>
<dbReference type="KEGG" id="mbak:MSBR3_0514"/>
<dbReference type="SUPFAM" id="SSF51126">
    <property type="entry name" value="Pectin lyase-like"/>
    <property type="match status" value="2"/>
</dbReference>
<evidence type="ECO:0000313" key="2">
    <source>
        <dbReference type="EMBL" id="AKB81092.1"/>
    </source>
</evidence>
<dbReference type="OrthoDB" id="146042at2157"/>
<keyword evidence="3" id="KW-1185">Reference proteome</keyword>
<dbReference type="AlphaFoldDB" id="A0A0E3SJW4"/>
<feature type="domain" description="PKD" evidence="1">
    <location>
        <begin position="599"/>
        <end position="645"/>
    </location>
</feature>
<dbReference type="CDD" id="cd00146">
    <property type="entry name" value="PKD"/>
    <property type="match status" value="2"/>
</dbReference>
<dbReference type="PROSITE" id="PS50093">
    <property type="entry name" value="PKD"/>
    <property type="match status" value="2"/>
</dbReference>